<proteinExistence type="predicted"/>
<evidence type="ECO:0000313" key="2">
    <source>
        <dbReference type="Proteomes" id="UP000676336"/>
    </source>
</evidence>
<comment type="caution">
    <text evidence="1">The sequence shown here is derived from an EMBL/GenBank/DDBJ whole genome shotgun (WGS) entry which is preliminary data.</text>
</comment>
<reference evidence="1" key="1">
    <citation type="submission" date="2021-02" db="EMBL/GenBank/DDBJ databases">
        <authorList>
            <person name="Nowell W R."/>
        </authorList>
    </citation>
    <scope>NUCLEOTIDE SEQUENCE</scope>
</reference>
<evidence type="ECO:0000313" key="1">
    <source>
        <dbReference type="EMBL" id="CAF4654672.1"/>
    </source>
</evidence>
<feature type="non-terminal residue" evidence="1">
    <location>
        <position position="1"/>
    </location>
</feature>
<protein>
    <submittedName>
        <fullName evidence="1">Uncharacterized protein</fullName>
    </submittedName>
</protein>
<organism evidence="1 2">
    <name type="scientific">Rotaria magnacalcarata</name>
    <dbReference type="NCBI Taxonomy" id="392030"/>
    <lineage>
        <taxon>Eukaryota</taxon>
        <taxon>Metazoa</taxon>
        <taxon>Spiralia</taxon>
        <taxon>Gnathifera</taxon>
        <taxon>Rotifera</taxon>
        <taxon>Eurotatoria</taxon>
        <taxon>Bdelloidea</taxon>
        <taxon>Philodinida</taxon>
        <taxon>Philodinidae</taxon>
        <taxon>Rotaria</taxon>
    </lineage>
</organism>
<name>A0A8S3A5Q8_9BILA</name>
<sequence>VWLNGNTNIYHSTPSNIYSSKNSSNRILSPK</sequence>
<dbReference type="Proteomes" id="UP000676336">
    <property type="component" value="Unassembled WGS sequence"/>
</dbReference>
<dbReference type="EMBL" id="CAJOBI010115828">
    <property type="protein sequence ID" value="CAF4654672.1"/>
    <property type="molecule type" value="Genomic_DNA"/>
</dbReference>
<dbReference type="AlphaFoldDB" id="A0A8S3A5Q8"/>
<gene>
    <name evidence="1" type="ORF">SMN809_LOCUS41249</name>
</gene>
<accession>A0A8S3A5Q8</accession>